<comment type="catalytic activity">
    <reaction evidence="4 5">
        <text>uridine(38/39/40) in tRNA = pseudouridine(38/39/40) in tRNA</text>
        <dbReference type="Rhea" id="RHEA:22376"/>
        <dbReference type="Rhea" id="RHEA-COMP:10085"/>
        <dbReference type="Rhea" id="RHEA-COMP:10087"/>
        <dbReference type="ChEBI" id="CHEBI:65314"/>
        <dbReference type="ChEBI" id="CHEBI:65315"/>
        <dbReference type="EC" id="5.4.99.12"/>
    </reaction>
</comment>
<dbReference type="InterPro" id="IPR020103">
    <property type="entry name" value="PsdUridine_synth_cat_dom_sf"/>
</dbReference>
<evidence type="ECO:0000256" key="4">
    <source>
        <dbReference type="HAMAP-Rule" id="MF_00171"/>
    </source>
</evidence>
<comment type="caution">
    <text evidence="8">The sequence shown here is derived from an EMBL/GenBank/DDBJ whole genome shotgun (WGS) entry which is preliminary data.</text>
</comment>
<feature type="active site" description="Nucleophile" evidence="4">
    <location>
        <position position="57"/>
    </location>
</feature>
<evidence type="ECO:0000313" key="9">
    <source>
        <dbReference type="Proteomes" id="UP000805614"/>
    </source>
</evidence>
<feature type="compositionally biased region" description="Gly residues" evidence="6">
    <location>
        <begin position="287"/>
        <end position="299"/>
    </location>
</feature>
<dbReference type="Gene3D" id="3.30.70.660">
    <property type="entry name" value="Pseudouridine synthase I, catalytic domain, C-terminal subdomain"/>
    <property type="match status" value="1"/>
</dbReference>
<dbReference type="NCBIfam" id="TIGR00071">
    <property type="entry name" value="hisT_truA"/>
    <property type="match status" value="1"/>
</dbReference>
<evidence type="ECO:0000256" key="2">
    <source>
        <dbReference type="ARBA" id="ARBA00022694"/>
    </source>
</evidence>
<proteinExistence type="inferred from homology"/>
<feature type="region of interest" description="Disordered" evidence="6">
    <location>
        <begin position="281"/>
        <end position="332"/>
    </location>
</feature>
<comment type="function">
    <text evidence="4">Formation of pseudouridine at positions 38, 39 and 40 in the anticodon stem and loop of transfer RNAs.</text>
</comment>
<evidence type="ECO:0000259" key="7">
    <source>
        <dbReference type="Pfam" id="PF01416"/>
    </source>
</evidence>
<keyword evidence="2 4" id="KW-0819">tRNA processing</keyword>
<feature type="domain" description="Pseudouridine synthase I TruA alpha/beta" evidence="7">
    <location>
        <begin position="152"/>
        <end position="256"/>
    </location>
</feature>
<sequence length="332" mass="35246">MTALVRLRLDIGYDGSEFAGWARQPGQRTVQGVIEDALARLLRLDPPPVLTVAGRTDAGVHARGQVAHVVVPSAPYTQINGTMPRRLAGLLPPDVRVWRVTAAPEGFDARFSALSRRYVYRVSDDPVGVEPLRRHDMVWHPRPLNLDRMNAAAALLVGEHDFAAFCRRREGATTIRRLLRYEWAREHEHERVAVATVEADAFCHSMVRALVGALLVVGDGRRDVEWPAEVLAARIRDSAVNVAPAHGLSLEEIRYPGDEALARRAQETRRVRTLNASAANASAANGTGAGGTGAGGTAAGGTASCGTGAEASTVPPPGEASAAACQGGTAGL</sequence>
<dbReference type="PANTHER" id="PTHR11142:SF0">
    <property type="entry name" value="TRNA PSEUDOURIDINE SYNTHASE-LIKE 1"/>
    <property type="match status" value="1"/>
</dbReference>
<protein>
    <recommendedName>
        <fullName evidence="4">tRNA pseudouridine synthase A</fullName>
        <ecNumber evidence="4">5.4.99.12</ecNumber>
    </recommendedName>
    <alternativeName>
        <fullName evidence="4">tRNA pseudouridine(38-40) synthase</fullName>
    </alternativeName>
    <alternativeName>
        <fullName evidence="4">tRNA pseudouridylate synthase I</fullName>
    </alternativeName>
    <alternativeName>
        <fullName evidence="4">tRNA-uridine isomerase I</fullName>
    </alternativeName>
</protein>
<evidence type="ECO:0000256" key="1">
    <source>
        <dbReference type="ARBA" id="ARBA00009375"/>
    </source>
</evidence>
<dbReference type="InterPro" id="IPR020094">
    <property type="entry name" value="TruA/RsuA/RluB/E/F_N"/>
</dbReference>
<evidence type="ECO:0000256" key="3">
    <source>
        <dbReference type="ARBA" id="ARBA00023235"/>
    </source>
</evidence>
<evidence type="ECO:0000256" key="5">
    <source>
        <dbReference type="RuleBase" id="RU003792"/>
    </source>
</evidence>
<gene>
    <name evidence="4 8" type="primary">truA</name>
    <name evidence="8" type="ORF">HKK74_03525</name>
</gene>
<organism evidence="8 9">
    <name type="scientific">Actinomadura alba</name>
    <dbReference type="NCBI Taxonomy" id="406431"/>
    <lineage>
        <taxon>Bacteria</taxon>
        <taxon>Bacillati</taxon>
        <taxon>Actinomycetota</taxon>
        <taxon>Actinomycetes</taxon>
        <taxon>Streptosporangiales</taxon>
        <taxon>Thermomonosporaceae</taxon>
        <taxon>Actinomadura</taxon>
    </lineage>
</organism>
<reference evidence="8 9" key="1">
    <citation type="submission" date="2020-06" db="EMBL/GenBank/DDBJ databases">
        <title>Actinomadura xiongansis sp. nov., isolated from soil of Baiyangdian.</title>
        <authorList>
            <person name="Zhang X."/>
        </authorList>
    </citation>
    <scope>NUCLEOTIDE SEQUENCE [LARGE SCALE GENOMIC DNA]</scope>
    <source>
        <strain evidence="8 9">HBUM206468</strain>
    </source>
</reference>
<dbReference type="GO" id="GO:0160147">
    <property type="term" value="F:tRNA pseudouridine(38-40) synthase activity"/>
    <property type="evidence" value="ECO:0007669"/>
    <property type="project" value="UniProtKB-EC"/>
</dbReference>
<evidence type="ECO:0000313" key="8">
    <source>
        <dbReference type="EMBL" id="MBC6464569.1"/>
    </source>
</evidence>
<dbReference type="EC" id="5.4.99.12" evidence="4"/>
<dbReference type="CDD" id="cd02570">
    <property type="entry name" value="PseudoU_synth_EcTruA"/>
    <property type="match status" value="1"/>
</dbReference>
<dbReference type="InterPro" id="IPR001406">
    <property type="entry name" value="PsdUridine_synth_TruA"/>
</dbReference>
<comment type="caution">
    <text evidence="4">Lacks conserved residue(s) required for the propagation of feature annotation.</text>
</comment>
<evidence type="ECO:0000256" key="6">
    <source>
        <dbReference type="SAM" id="MobiDB-lite"/>
    </source>
</evidence>
<dbReference type="PANTHER" id="PTHR11142">
    <property type="entry name" value="PSEUDOURIDYLATE SYNTHASE"/>
    <property type="match status" value="1"/>
</dbReference>
<feature type="compositionally biased region" description="Low complexity" evidence="6">
    <location>
        <begin position="300"/>
        <end position="313"/>
    </location>
</feature>
<dbReference type="EMBL" id="JABVEC010000002">
    <property type="protein sequence ID" value="MBC6464569.1"/>
    <property type="molecule type" value="Genomic_DNA"/>
</dbReference>
<feature type="binding site" evidence="4">
    <location>
        <position position="118"/>
    </location>
    <ligand>
        <name>substrate</name>
    </ligand>
</feature>
<dbReference type="InterPro" id="IPR020097">
    <property type="entry name" value="PsdUridine_synth_TruA_a/b_dom"/>
</dbReference>
<comment type="similarity">
    <text evidence="1 4 5">Belongs to the tRNA pseudouridine synthase TruA family.</text>
</comment>
<comment type="subunit">
    <text evidence="4">Homodimer.</text>
</comment>
<accession>A0ABR7LIA8</accession>
<keyword evidence="9" id="KW-1185">Reference proteome</keyword>
<dbReference type="HAMAP" id="MF_00171">
    <property type="entry name" value="TruA"/>
    <property type="match status" value="1"/>
</dbReference>
<dbReference type="InterPro" id="IPR020095">
    <property type="entry name" value="PsdUridine_synth_TruA_C"/>
</dbReference>
<dbReference type="SUPFAM" id="SSF55120">
    <property type="entry name" value="Pseudouridine synthase"/>
    <property type="match status" value="1"/>
</dbReference>
<keyword evidence="3 4" id="KW-0413">Isomerase</keyword>
<dbReference type="Pfam" id="PF01416">
    <property type="entry name" value="PseudoU_synth_1"/>
    <property type="match status" value="1"/>
</dbReference>
<name>A0ABR7LIA8_9ACTN</name>
<dbReference type="Gene3D" id="3.30.70.580">
    <property type="entry name" value="Pseudouridine synthase I, catalytic domain, N-terminal subdomain"/>
    <property type="match status" value="1"/>
</dbReference>
<dbReference type="Proteomes" id="UP000805614">
    <property type="component" value="Unassembled WGS sequence"/>
</dbReference>